<feature type="transmembrane region" description="Helical" evidence="8">
    <location>
        <begin position="96"/>
        <end position="115"/>
    </location>
</feature>
<keyword evidence="6 8" id="KW-1133">Transmembrane helix</keyword>
<organism evidence="10 11">
    <name type="scientific">Sphenostylis stenocarpa</name>
    <dbReference type="NCBI Taxonomy" id="92480"/>
    <lineage>
        <taxon>Eukaryota</taxon>
        <taxon>Viridiplantae</taxon>
        <taxon>Streptophyta</taxon>
        <taxon>Embryophyta</taxon>
        <taxon>Tracheophyta</taxon>
        <taxon>Spermatophyta</taxon>
        <taxon>Magnoliopsida</taxon>
        <taxon>eudicotyledons</taxon>
        <taxon>Gunneridae</taxon>
        <taxon>Pentapetalae</taxon>
        <taxon>rosids</taxon>
        <taxon>fabids</taxon>
        <taxon>Fabales</taxon>
        <taxon>Fabaceae</taxon>
        <taxon>Papilionoideae</taxon>
        <taxon>50 kb inversion clade</taxon>
        <taxon>NPAAA clade</taxon>
        <taxon>indigoferoid/millettioid clade</taxon>
        <taxon>Phaseoleae</taxon>
        <taxon>Sphenostylis</taxon>
    </lineage>
</organism>
<keyword evidence="7 8" id="KW-0472">Membrane</keyword>
<gene>
    <name evidence="10" type="ORF">AYBTSS11_LOCUS15162</name>
</gene>
<comment type="subcellular location">
    <subcellularLocation>
        <location evidence="1 8">Cell membrane</location>
        <topology evidence="1 8">Multi-pass membrane protein</topology>
    </subcellularLocation>
</comment>
<evidence type="ECO:0000259" key="9">
    <source>
        <dbReference type="Pfam" id="PF04535"/>
    </source>
</evidence>
<evidence type="ECO:0000313" key="11">
    <source>
        <dbReference type="Proteomes" id="UP001189624"/>
    </source>
</evidence>
<dbReference type="Proteomes" id="UP001189624">
    <property type="component" value="Chromosome 4"/>
</dbReference>
<proteinExistence type="inferred from homology"/>
<dbReference type="GO" id="GO:0005886">
    <property type="term" value="C:plasma membrane"/>
    <property type="evidence" value="ECO:0007669"/>
    <property type="project" value="UniProtKB-SubCell"/>
</dbReference>
<keyword evidence="11" id="KW-1185">Reference proteome</keyword>
<evidence type="ECO:0000256" key="5">
    <source>
        <dbReference type="ARBA" id="ARBA00022692"/>
    </source>
</evidence>
<feature type="transmembrane region" description="Helical" evidence="8">
    <location>
        <begin position="141"/>
        <end position="165"/>
    </location>
</feature>
<comment type="similarity">
    <text evidence="2 8">Belongs to the Casparian strip membrane proteins (CASP) family.</text>
</comment>
<dbReference type="EMBL" id="OY731401">
    <property type="protein sequence ID" value="CAJ1952176.1"/>
    <property type="molecule type" value="Genomic_DNA"/>
</dbReference>
<evidence type="ECO:0000256" key="6">
    <source>
        <dbReference type="ARBA" id="ARBA00022989"/>
    </source>
</evidence>
<evidence type="ECO:0000256" key="8">
    <source>
        <dbReference type="RuleBase" id="RU361233"/>
    </source>
</evidence>
<accession>A0AA86SJU6</accession>
<evidence type="ECO:0000256" key="1">
    <source>
        <dbReference type="ARBA" id="ARBA00004651"/>
    </source>
</evidence>
<name>A0AA86SJU6_9FABA</name>
<dbReference type="AlphaFoldDB" id="A0AA86SJU6"/>
<dbReference type="PANTHER" id="PTHR33573">
    <property type="entry name" value="CASP-LIKE PROTEIN 4A4"/>
    <property type="match status" value="1"/>
</dbReference>
<evidence type="ECO:0000256" key="4">
    <source>
        <dbReference type="ARBA" id="ARBA00022475"/>
    </source>
</evidence>
<protein>
    <recommendedName>
        <fullName evidence="8">CASP-like protein</fullName>
    </recommendedName>
</protein>
<dbReference type="PANTHER" id="PTHR33573:SF17">
    <property type="entry name" value="CASP-LIKE PROTEIN 4D1"/>
    <property type="match status" value="1"/>
</dbReference>
<evidence type="ECO:0000256" key="7">
    <source>
        <dbReference type="ARBA" id="ARBA00023136"/>
    </source>
</evidence>
<feature type="transmembrane region" description="Helical" evidence="8">
    <location>
        <begin position="53"/>
        <end position="75"/>
    </location>
</feature>
<sequence length="178" mass="19654">MVSKAVANSMLFLRIVALAASVVTVVLLFTNKVKFDDGSKLRFQDFNSYRYEAVVAIIGGAYCILQLPFAIYYAVQQKRLIRNGFLPEFDFFGDKVICVLLATGVGVGFGVSMEFKKLFDDIFDSVGTSKSDPTRKTYDKFFVRGIVASAILLVAALSMIIVSLISSINRNRSKGIFS</sequence>
<evidence type="ECO:0000256" key="3">
    <source>
        <dbReference type="ARBA" id="ARBA00011489"/>
    </source>
</evidence>
<evidence type="ECO:0000313" key="10">
    <source>
        <dbReference type="EMBL" id="CAJ1952176.1"/>
    </source>
</evidence>
<comment type="subunit">
    <text evidence="3 8">Homodimer and heterodimers.</text>
</comment>
<feature type="transmembrane region" description="Helical" evidence="8">
    <location>
        <begin position="12"/>
        <end position="33"/>
    </location>
</feature>
<dbReference type="Pfam" id="PF04535">
    <property type="entry name" value="CASP_dom"/>
    <property type="match status" value="1"/>
</dbReference>
<keyword evidence="4 8" id="KW-1003">Cell membrane</keyword>
<feature type="domain" description="Casparian strip membrane protein" evidence="9">
    <location>
        <begin position="5"/>
        <end position="112"/>
    </location>
</feature>
<reference evidence="10" key="1">
    <citation type="submission" date="2023-10" db="EMBL/GenBank/DDBJ databases">
        <authorList>
            <person name="Domelevo Entfellner J.-B."/>
        </authorList>
    </citation>
    <scope>NUCLEOTIDE SEQUENCE</scope>
</reference>
<keyword evidence="5 8" id="KW-0812">Transmembrane</keyword>
<dbReference type="InterPro" id="IPR006702">
    <property type="entry name" value="CASP_dom"/>
</dbReference>
<dbReference type="Gramene" id="rna-AYBTSS11_LOCUS15162">
    <property type="protein sequence ID" value="CAJ1952176.1"/>
    <property type="gene ID" value="gene-AYBTSS11_LOCUS15162"/>
</dbReference>
<evidence type="ECO:0000256" key="2">
    <source>
        <dbReference type="ARBA" id="ARBA00007651"/>
    </source>
</evidence>